<evidence type="ECO:0000313" key="2">
    <source>
        <dbReference type="EMBL" id="GAA1689909.1"/>
    </source>
</evidence>
<accession>A0ABN2HLD1</accession>
<comment type="caution">
    <text evidence="2">The sequence shown here is derived from an EMBL/GenBank/DDBJ whole genome shotgun (WGS) entry which is preliminary data.</text>
</comment>
<dbReference type="CDD" id="cd01300">
    <property type="entry name" value="YtcJ_like"/>
    <property type="match status" value="1"/>
</dbReference>
<dbReference type="RefSeq" id="WP_344068400.1">
    <property type="nucleotide sequence ID" value="NZ_BAAAPL010000001.1"/>
</dbReference>
<dbReference type="SUPFAM" id="SSF51556">
    <property type="entry name" value="Metallo-dependent hydrolases"/>
    <property type="match status" value="1"/>
</dbReference>
<dbReference type="InterPro" id="IPR013108">
    <property type="entry name" value="Amidohydro_3"/>
</dbReference>
<keyword evidence="3" id="KW-1185">Reference proteome</keyword>
<dbReference type="InterPro" id="IPR011059">
    <property type="entry name" value="Metal-dep_hydrolase_composite"/>
</dbReference>
<reference evidence="2 3" key="1">
    <citation type="journal article" date="2019" name="Int. J. Syst. Evol. Microbiol.">
        <title>The Global Catalogue of Microorganisms (GCM) 10K type strain sequencing project: providing services to taxonomists for standard genome sequencing and annotation.</title>
        <authorList>
            <consortium name="The Broad Institute Genomics Platform"/>
            <consortium name="The Broad Institute Genome Sequencing Center for Infectious Disease"/>
            <person name="Wu L."/>
            <person name="Ma J."/>
        </authorList>
    </citation>
    <scope>NUCLEOTIDE SEQUENCE [LARGE SCALE GENOMIC DNA]</scope>
    <source>
        <strain evidence="2 3">JCM 15577</strain>
    </source>
</reference>
<name>A0ABN2HLD1_9MICO</name>
<dbReference type="PANTHER" id="PTHR22642:SF2">
    <property type="entry name" value="PROTEIN LONG AFTER FAR-RED 3"/>
    <property type="match status" value="1"/>
</dbReference>
<protein>
    <submittedName>
        <fullName evidence="2">Amidohydrolase</fullName>
    </submittedName>
</protein>
<organism evidence="2 3">
    <name type="scientific">Microbacterium sediminicola</name>
    <dbReference type="NCBI Taxonomy" id="415210"/>
    <lineage>
        <taxon>Bacteria</taxon>
        <taxon>Bacillati</taxon>
        <taxon>Actinomycetota</taxon>
        <taxon>Actinomycetes</taxon>
        <taxon>Micrococcales</taxon>
        <taxon>Microbacteriaceae</taxon>
        <taxon>Microbacterium</taxon>
    </lineage>
</organism>
<dbReference type="InterPro" id="IPR033932">
    <property type="entry name" value="YtcJ-like"/>
</dbReference>
<dbReference type="EMBL" id="BAAAPL010000001">
    <property type="protein sequence ID" value="GAA1689909.1"/>
    <property type="molecule type" value="Genomic_DNA"/>
</dbReference>
<gene>
    <name evidence="2" type="ORF">GCM10009808_03590</name>
</gene>
<dbReference type="InterPro" id="IPR032466">
    <property type="entry name" value="Metal_Hydrolase"/>
</dbReference>
<dbReference type="SUPFAM" id="SSF51338">
    <property type="entry name" value="Composite domain of metallo-dependent hydrolases"/>
    <property type="match status" value="1"/>
</dbReference>
<evidence type="ECO:0000313" key="3">
    <source>
        <dbReference type="Proteomes" id="UP001501690"/>
    </source>
</evidence>
<dbReference type="Proteomes" id="UP001501690">
    <property type="component" value="Unassembled WGS sequence"/>
</dbReference>
<proteinExistence type="predicted"/>
<dbReference type="PANTHER" id="PTHR22642">
    <property type="entry name" value="IMIDAZOLONEPROPIONASE"/>
    <property type="match status" value="1"/>
</dbReference>
<feature type="domain" description="Amidohydrolase 3" evidence="1">
    <location>
        <begin position="47"/>
        <end position="540"/>
    </location>
</feature>
<dbReference type="Gene3D" id="3.20.20.140">
    <property type="entry name" value="Metal-dependent hydrolases"/>
    <property type="match status" value="1"/>
</dbReference>
<dbReference type="Gene3D" id="3.10.310.70">
    <property type="match status" value="1"/>
</dbReference>
<sequence>MNRILTADTVITMDPDLPRAEAVAVADGKIVAVGSLDLCTQALPDAEVVDTGAAALLPGFVESHSHPVLSGATMMPPAYWVAPWFAPKWDDVVAVFERALAETPEGTPLAFFGFDGLLQERPEPDAAVLDAIFGDRMVALVGNSGHTAYVTSAVLTHLGWDVNPPADPPNASFDRHPDGTLTGRALEVGAMMAFVEPVLEGVQKSGHPLQGPVEFYALMAAAGITSSSEHTYKAELRAPYEAIAKIPGCPLRIRLYHMSTESDANDPFDSDVPEDMLRKVGIKLWADGSPWVGNIAMSAPYLDTHVTEAAGITPGATGESAMNYTRQQLDELLDRYVAAGWQMAFHVNGDVGVDIVLDAFSRALTVHGLLGTDHRWRVEHIGGARADQFPRMASLGVVPSMGPFQFYRWGDLLDGGMFEPAIGSQWTRTRDAFNAGLKVCYHNDGSVTPPTPLLNMQATITRRTPSGALHGPEQAVTVHEALQAETINAAYALRSEHEVGSIEVGKLADFVLLGADPYAVAPDTIGSIEVKGTWLGGEPIDLDAFLAMSRQVDDSALRELHKLGVPVCCASHPAGAGA</sequence>
<dbReference type="Pfam" id="PF07969">
    <property type="entry name" value="Amidohydro_3"/>
    <property type="match status" value="1"/>
</dbReference>
<evidence type="ECO:0000259" key="1">
    <source>
        <dbReference type="Pfam" id="PF07969"/>
    </source>
</evidence>
<dbReference type="Gene3D" id="2.30.40.10">
    <property type="entry name" value="Urease, subunit C, domain 1"/>
    <property type="match status" value="1"/>
</dbReference>